<keyword evidence="3 8" id="KW-0813">Transport</keyword>
<keyword evidence="6 8" id="KW-1133">Transmembrane helix</keyword>
<feature type="transmembrane region" description="Helical" evidence="8">
    <location>
        <begin position="21"/>
        <end position="42"/>
    </location>
</feature>
<gene>
    <name evidence="10" type="ORF">EET67_21165</name>
</gene>
<comment type="caution">
    <text evidence="10">The sequence shown here is derived from an EMBL/GenBank/DDBJ whole genome shotgun (WGS) entry which is preliminary data.</text>
</comment>
<evidence type="ECO:0000313" key="10">
    <source>
        <dbReference type="EMBL" id="RUM95804.1"/>
    </source>
</evidence>
<dbReference type="OrthoDB" id="9807047at2"/>
<dbReference type="PROSITE" id="PS50928">
    <property type="entry name" value="ABC_TM1"/>
    <property type="match status" value="1"/>
</dbReference>
<dbReference type="CDD" id="cd06261">
    <property type="entry name" value="TM_PBP2"/>
    <property type="match status" value="1"/>
</dbReference>
<keyword evidence="7 8" id="KW-0472">Membrane</keyword>
<dbReference type="PANTHER" id="PTHR42929">
    <property type="entry name" value="INNER MEMBRANE ABC TRANSPORTER PERMEASE PROTEIN YDCU-RELATED-RELATED"/>
    <property type="match status" value="1"/>
</dbReference>
<feature type="transmembrane region" description="Helical" evidence="8">
    <location>
        <begin position="161"/>
        <end position="187"/>
    </location>
</feature>
<evidence type="ECO:0000256" key="1">
    <source>
        <dbReference type="ARBA" id="ARBA00004651"/>
    </source>
</evidence>
<dbReference type="Gene3D" id="1.10.3720.10">
    <property type="entry name" value="MetI-like"/>
    <property type="match status" value="1"/>
</dbReference>
<dbReference type="EMBL" id="RKST01000030">
    <property type="protein sequence ID" value="RUM95804.1"/>
    <property type="molecule type" value="Genomic_DNA"/>
</dbReference>
<sequence length="298" mass="32660">MTAARISPDGGWLRGAGLYPALGVVGFFLLVPLALILVYSFLGKGDYGGVVWSFSTAAYEKILFVKKLDGSKMLNWAFFTVLFRSVMLALATTVLCLLIAFPAAFFISRQRAFVKGVLLLLIMFPFWSNLLVRTSSWIILLRDHGLVNKALMWLGLTDAPLALLYTDGAVLIGLVYVYIPFMILPVFTSVERLDKRLIEAAFDLYASRMQTLRRVILPLTMPGMVAGSILVFIPSLGAFITPDLLGGGRKLMLGSLIQLQFTTARDWPHGAAISIVLLVLVVTTLVLAARRGTSAKAR</sequence>
<evidence type="ECO:0000256" key="5">
    <source>
        <dbReference type="ARBA" id="ARBA00022692"/>
    </source>
</evidence>
<evidence type="ECO:0000256" key="3">
    <source>
        <dbReference type="ARBA" id="ARBA00022448"/>
    </source>
</evidence>
<comment type="similarity">
    <text evidence="2">Belongs to the binding-protein-dependent transport system permease family. CysTW subfamily.</text>
</comment>
<evidence type="ECO:0000256" key="2">
    <source>
        <dbReference type="ARBA" id="ARBA00007069"/>
    </source>
</evidence>
<evidence type="ECO:0000256" key="4">
    <source>
        <dbReference type="ARBA" id="ARBA00022475"/>
    </source>
</evidence>
<feature type="transmembrane region" description="Helical" evidence="8">
    <location>
        <begin position="215"/>
        <end position="240"/>
    </location>
</feature>
<evidence type="ECO:0000259" key="9">
    <source>
        <dbReference type="PROSITE" id="PS50928"/>
    </source>
</evidence>
<proteinExistence type="inferred from homology"/>
<accession>A0A432V0R7</accession>
<dbReference type="Pfam" id="PF00528">
    <property type="entry name" value="BPD_transp_1"/>
    <property type="match status" value="1"/>
</dbReference>
<dbReference type="Proteomes" id="UP000281647">
    <property type="component" value="Unassembled WGS sequence"/>
</dbReference>
<name>A0A432V0R7_9HYPH</name>
<feature type="transmembrane region" description="Helical" evidence="8">
    <location>
        <begin position="117"/>
        <end position="141"/>
    </location>
</feature>
<dbReference type="PANTHER" id="PTHR42929:SF1">
    <property type="entry name" value="INNER MEMBRANE ABC TRANSPORTER PERMEASE PROTEIN YDCU-RELATED"/>
    <property type="match status" value="1"/>
</dbReference>
<dbReference type="GO" id="GO:0005886">
    <property type="term" value="C:plasma membrane"/>
    <property type="evidence" value="ECO:0007669"/>
    <property type="project" value="UniProtKB-SubCell"/>
</dbReference>
<dbReference type="RefSeq" id="WP_128625477.1">
    <property type="nucleotide sequence ID" value="NZ_ML133514.1"/>
</dbReference>
<evidence type="ECO:0000256" key="6">
    <source>
        <dbReference type="ARBA" id="ARBA00022989"/>
    </source>
</evidence>
<feature type="domain" description="ABC transmembrane type-1" evidence="9">
    <location>
        <begin position="82"/>
        <end position="288"/>
    </location>
</feature>
<dbReference type="SUPFAM" id="SSF161098">
    <property type="entry name" value="MetI-like"/>
    <property type="match status" value="1"/>
</dbReference>
<keyword evidence="4" id="KW-1003">Cell membrane</keyword>
<feature type="transmembrane region" description="Helical" evidence="8">
    <location>
        <begin position="76"/>
        <end position="105"/>
    </location>
</feature>
<evidence type="ECO:0000256" key="8">
    <source>
        <dbReference type="RuleBase" id="RU363032"/>
    </source>
</evidence>
<protein>
    <submittedName>
        <fullName evidence="10">ABC transporter permease</fullName>
    </submittedName>
</protein>
<dbReference type="InterPro" id="IPR035906">
    <property type="entry name" value="MetI-like_sf"/>
</dbReference>
<evidence type="ECO:0000256" key="7">
    <source>
        <dbReference type="ARBA" id="ARBA00023136"/>
    </source>
</evidence>
<dbReference type="InterPro" id="IPR000515">
    <property type="entry name" value="MetI-like"/>
</dbReference>
<dbReference type="AlphaFoldDB" id="A0A432V0R7"/>
<reference evidence="10 11" key="1">
    <citation type="submission" date="2018-11" db="EMBL/GenBank/DDBJ databases">
        <title>Pseudaminobacter arsenicus sp. nov., an arsenic-resistant bacterium isolated from arsenic-rich aquifers.</title>
        <authorList>
            <person name="Mu Y."/>
        </authorList>
    </citation>
    <scope>NUCLEOTIDE SEQUENCE [LARGE SCALE GENOMIC DNA]</scope>
    <source>
        <strain evidence="10 11">CB3</strain>
    </source>
</reference>
<dbReference type="GO" id="GO:0055085">
    <property type="term" value="P:transmembrane transport"/>
    <property type="evidence" value="ECO:0007669"/>
    <property type="project" value="InterPro"/>
</dbReference>
<feature type="transmembrane region" description="Helical" evidence="8">
    <location>
        <begin position="271"/>
        <end position="289"/>
    </location>
</feature>
<keyword evidence="11" id="KW-1185">Reference proteome</keyword>
<comment type="subcellular location">
    <subcellularLocation>
        <location evidence="1 8">Cell membrane</location>
        <topology evidence="1 8">Multi-pass membrane protein</topology>
    </subcellularLocation>
</comment>
<evidence type="ECO:0000313" key="11">
    <source>
        <dbReference type="Proteomes" id="UP000281647"/>
    </source>
</evidence>
<organism evidence="10 11">
    <name type="scientific">Borborobacter arsenicus</name>
    <dbReference type="NCBI Taxonomy" id="1851146"/>
    <lineage>
        <taxon>Bacteria</taxon>
        <taxon>Pseudomonadati</taxon>
        <taxon>Pseudomonadota</taxon>
        <taxon>Alphaproteobacteria</taxon>
        <taxon>Hyphomicrobiales</taxon>
        <taxon>Phyllobacteriaceae</taxon>
        <taxon>Borborobacter</taxon>
    </lineage>
</organism>
<keyword evidence="5 8" id="KW-0812">Transmembrane</keyword>